<gene>
    <name evidence="1" type="ORF">H839_15938</name>
</gene>
<sequence>MARFEFDGLDEIIEHFSDMDPRVEEADAKALKAGGEVIAKYQRELVNRSDKDQPHIQDNITVSKPYVDKDGGKYVTVGPNKKVAWRAKFLEYGTSKMPAYPFIEKGATEAEDEVMDVMEEIYFEAMER</sequence>
<dbReference type="RefSeq" id="WP_043906011.1">
    <property type="nucleotide sequence ID" value="NZ_CM002692.1"/>
</dbReference>
<evidence type="ECO:0000313" key="1">
    <source>
        <dbReference type="EMBL" id="EZP75006.1"/>
    </source>
</evidence>
<dbReference type="NCBIfam" id="TIGR01725">
    <property type="entry name" value="phge_HK97_gp10"/>
    <property type="match status" value="1"/>
</dbReference>
<protein>
    <recommendedName>
        <fullName evidence="3">HK97 gp10 family phage protein</fullName>
    </recommendedName>
</protein>
<organism evidence="1 2">
    <name type="scientific">Parageobacillus genomosp. 1</name>
    <dbReference type="NCBI Taxonomy" id="1295642"/>
    <lineage>
        <taxon>Bacteria</taxon>
        <taxon>Bacillati</taxon>
        <taxon>Bacillota</taxon>
        <taxon>Bacilli</taxon>
        <taxon>Bacillales</taxon>
        <taxon>Anoxybacillaceae</taxon>
        <taxon>Parageobacillus</taxon>
    </lineage>
</organism>
<comment type="caution">
    <text evidence="1">The sequence shown here is derived from an EMBL/GenBank/DDBJ whole genome shotgun (WGS) entry which is preliminary data.</text>
</comment>
<dbReference type="Pfam" id="PF04883">
    <property type="entry name" value="HK97-gp10_like"/>
    <property type="match status" value="1"/>
</dbReference>
<dbReference type="InterPro" id="IPR010064">
    <property type="entry name" value="HK97-gp10_tail"/>
</dbReference>
<keyword evidence="2" id="KW-1185">Reference proteome</keyword>
<dbReference type="EMBL" id="AOTZ01000009">
    <property type="protein sequence ID" value="EZP75006.1"/>
    <property type="molecule type" value="Genomic_DNA"/>
</dbReference>
<evidence type="ECO:0008006" key="3">
    <source>
        <dbReference type="Google" id="ProtNLM"/>
    </source>
</evidence>
<dbReference type="AlphaFoldDB" id="A0ABC9VA15"/>
<evidence type="ECO:0000313" key="2">
    <source>
        <dbReference type="Proteomes" id="UP000023566"/>
    </source>
</evidence>
<accession>A0ABC9VA15</accession>
<proteinExistence type="predicted"/>
<name>A0ABC9VA15_9BACL</name>
<reference evidence="1 2" key="1">
    <citation type="journal article" date="2014" name="Appl. Microbiol. Biotechnol.">
        <title>Transformable facultative thermophile Geobacillus stearothermophilus NUB3621 as a host strain for metabolic engineering.</title>
        <authorList>
            <person name="Blanchard K."/>
            <person name="Robic S."/>
            <person name="Matsumura I."/>
        </authorList>
    </citation>
    <scope>NUCLEOTIDE SEQUENCE [LARGE SCALE GENOMIC DNA]</scope>
    <source>
        <strain evidence="1 2">NUB3621</strain>
    </source>
</reference>
<dbReference type="Proteomes" id="UP000023566">
    <property type="component" value="Chromosome"/>
</dbReference>